<dbReference type="AlphaFoldDB" id="A0A150FZA2"/>
<feature type="region of interest" description="Disordered" evidence="1">
    <location>
        <begin position="105"/>
        <end position="128"/>
    </location>
</feature>
<feature type="region of interest" description="Disordered" evidence="1">
    <location>
        <begin position="203"/>
        <end position="224"/>
    </location>
</feature>
<sequence>MASATTEFDSKLHSIVAKSIGSESAEAIESALVQGRAYDRYHRGRVVQRKCPPASAGGEAVAETYGLYLGKGALLYLDAAAQEGGETRAVVRLIHCTDFACPHMTPAARRGEEPPPKPAHLDWTDPKRPKPELFALAPRTLGPLPPDLLDSLLPLPLAAGGGTEAAVRASHAFAAWLAGLPLPQPLTLAEAWARYETFVRDKPAPTYSSEEERQWLEDEGATRI</sequence>
<keyword evidence="3" id="KW-1185">Reference proteome</keyword>
<name>A0A150FZA2_GONPE</name>
<comment type="caution">
    <text evidence="2">The sequence shown here is derived from an EMBL/GenBank/DDBJ whole genome shotgun (WGS) entry which is preliminary data.</text>
</comment>
<proteinExistence type="predicted"/>
<accession>A0A150FZA2</accession>
<protein>
    <submittedName>
        <fullName evidence="2">Uncharacterized protein</fullName>
    </submittedName>
</protein>
<dbReference type="Proteomes" id="UP000075714">
    <property type="component" value="Unassembled WGS sequence"/>
</dbReference>
<feature type="compositionally biased region" description="Basic and acidic residues" evidence="1">
    <location>
        <begin position="109"/>
        <end position="128"/>
    </location>
</feature>
<feature type="compositionally biased region" description="Basic and acidic residues" evidence="1">
    <location>
        <begin position="210"/>
        <end position="224"/>
    </location>
</feature>
<dbReference type="EMBL" id="LSYV01000110">
    <property type="protein sequence ID" value="KXZ42943.1"/>
    <property type="molecule type" value="Genomic_DNA"/>
</dbReference>
<reference evidence="3" key="1">
    <citation type="journal article" date="2016" name="Nat. Commun.">
        <title>The Gonium pectorale genome demonstrates co-option of cell cycle regulation during the evolution of multicellularity.</title>
        <authorList>
            <person name="Hanschen E.R."/>
            <person name="Marriage T.N."/>
            <person name="Ferris P.J."/>
            <person name="Hamaji T."/>
            <person name="Toyoda A."/>
            <person name="Fujiyama A."/>
            <person name="Neme R."/>
            <person name="Noguchi H."/>
            <person name="Minakuchi Y."/>
            <person name="Suzuki M."/>
            <person name="Kawai-Toyooka H."/>
            <person name="Smith D.R."/>
            <person name="Sparks H."/>
            <person name="Anderson J."/>
            <person name="Bakaric R."/>
            <person name="Luria V."/>
            <person name="Karger A."/>
            <person name="Kirschner M.W."/>
            <person name="Durand P.M."/>
            <person name="Michod R.E."/>
            <person name="Nozaki H."/>
            <person name="Olson B.J."/>
        </authorList>
    </citation>
    <scope>NUCLEOTIDE SEQUENCE [LARGE SCALE GENOMIC DNA]</scope>
    <source>
        <strain evidence="3">NIES-2863</strain>
    </source>
</reference>
<evidence type="ECO:0000256" key="1">
    <source>
        <dbReference type="SAM" id="MobiDB-lite"/>
    </source>
</evidence>
<evidence type="ECO:0000313" key="3">
    <source>
        <dbReference type="Proteomes" id="UP000075714"/>
    </source>
</evidence>
<organism evidence="2 3">
    <name type="scientific">Gonium pectorale</name>
    <name type="common">Green alga</name>
    <dbReference type="NCBI Taxonomy" id="33097"/>
    <lineage>
        <taxon>Eukaryota</taxon>
        <taxon>Viridiplantae</taxon>
        <taxon>Chlorophyta</taxon>
        <taxon>core chlorophytes</taxon>
        <taxon>Chlorophyceae</taxon>
        <taxon>CS clade</taxon>
        <taxon>Chlamydomonadales</taxon>
        <taxon>Volvocaceae</taxon>
        <taxon>Gonium</taxon>
    </lineage>
</organism>
<evidence type="ECO:0000313" key="2">
    <source>
        <dbReference type="EMBL" id="KXZ42943.1"/>
    </source>
</evidence>
<gene>
    <name evidence="2" type="ORF">GPECTOR_110g236</name>
</gene>